<proteinExistence type="predicted"/>
<comment type="caution">
    <text evidence="1">The sequence shown here is derived from an EMBL/GenBank/DDBJ whole genome shotgun (WGS) entry which is preliminary data.</text>
</comment>
<gene>
    <name evidence="1" type="ORF">BT62DRAFT_326884</name>
</gene>
<dbReference type="EMBL" id="MU250545">
    <property type="protein sequence ID" value="KAG7443345.1"/>
    <property type="molecule type" value="Genomic_DNA"/>
</dbReference>
<sequence length="52" mass="5839">MMTCLMKEGPNVFSLQTCFCQCVVPIHALRWPFKLLASIIIGSSGAHKLQCW</sequence>
<reference evidence="1" key="1">
    <citation type="submission" date="2020-11" db="EMBL/GenBank/DDBJ databases">
        <title>Adaptations for nitrogen fixation in a non-lichenized fungal sporocarp promotes dispersal by wood-feeding termites.</title>
        <authorList>
            <consortium name="DOE Joint Genome Institute"/>
            <person name="Koch R.A."/>
            <person name="Yoon G."/>
            <person name="Arayal U."/>
            <person name="Lail K."/>
            <person name="Amirebrahimi M."/>
            <person name="Labutti K."/>
            <person name="Lipzen A."/>
            <person name="Riley R."/>
            <person name="Barry K."/>
            <person name="Henrissat B."/>
            <person name="Grigoriev I.V."/>
            <person name="Herr J.R."/>
            <person name="Aime M.C."/>
        </authorList>
    </citation>
    <scope>NUCLEOTIDE SEQUENCE</scope>
    <source>
        <strain evidence="1">MCA 3950</strain>
    </source>
</reference>
<evidence type="ECO:0000313" key="1">
    <source>
        <dbReference type="EMBL" id="KAG7443345.1"/>
    </source>
</evidence>
<protein>
    <submittedName>
        <fullName evidence="1">Uncharacterized protein</fullName>
    </submittedName>
</protein>
<organism evidence="1 2">
    <name type="scientific">Guyanagaster necrorhizus</name>
    <dbReference type="NCBI Taxonomy" id="856835"/>
    <lineage>
        <taxon>Eukaryota</taxon>
        <taxon>Fungi</taxon>
        <taxon>Dikarya</taxon>
        <taxon>Basidiomycota</taxon>
        <taxon>Agaricomycotina</taxon>
        <taxon>Agaricomycetes</taxon>
        <taxon>Agaricomycetidae</taxon>
        <taxon>Agaricales</taxon>
        <taxon>Marasmiineae</taxon>
        <taxon>Physalacriaceae</taxon>
        <taxon>Guyanagaster</taxon>
    </lineage>
</organism>
<dbReference type="GeneID" id="66102804"/>
<keyword evidence="2" id="KW-1185">Reference proteome</keyword>
<name>A0A9P8APU8_9AGAR</name>
<accession>A0A9P8APU8</accession>
<dbReference type="AlphaFoldDB" id="A0A9P8APU8"/>
<dbReference type="RefSeq" id="XP_043036845.1">
    <property type="nucleotide sequence ID" value="XM_043180508.1"/>
</dbReference>
<evidence type="ECO:0000313" key="2">
    <source>
        <dbReference type="Proteomes" id="UP000812287"/>
    </source>
</evidence>
<dbReference type="Proteomes" id="UP000812287">
    <property type="component" value="Unassembled WGS sequence"/>
</dbReference>